<dbReference type="SUPFAM" id="SSF46689">
    <property type="entry name" value="Homeodomain-like"/>
    <property type="match status" value="1"/>
</dbReference>
<dbReference type="Proteomes" id="UP000663873">
    <property type="component" value="Unassembled WGS sequence"/>
</dbReference>
<evidence type="ECO:0000313" key="8">
    <source>
        <dbReference type="EMBL" id="CAF4385514.1"/>
    </source>
</evidence>
<dbReference type="GO" id="GO:0000978">
    <property type="term" value="F:RNA polymerase II cis-regulatory region sequence-specific DNA binding"/>
    <property type="evidence" value="ECO:0007669"/>
    <property type="project" value="TreeGrafter"/>
</dbReference>
<feature type="compositionally biased region" description="Low complexity" evidence="5">
    <location>
        <begin position="159"/>
        <end position="179"/>
    </location>
</feature>
<dbReference type="GO" id="GO:0005634">
    <property type="term" value="C:nucleus"/>
    <property type="evidence" value="ECO:0007669"/>
    <property type="project" value="UniProtKB-SubCell"/>
</dbReference>
<keyword evidence="2 4" id="KW-0371">Homeobox</keyword>
<dbReference type="PROSITE" id="PS50071">
    <property type="entry name" value="HOMEOBOX_2"/>
    <property type="match status" value="1"/>
</dbReference>
<feature type="compositionally biased region" description="Low complexity" evidence="5">
    <location>
        <begin position="204"/>
        <end position="215"/>
    </location>
</feature>
<sequence>MFKLGFSMEELMFPENYQSNLLIHIESNCLREKLRKISSTFDYHESMIIDNKNDDDDDDWFTIKQLNPEISLNSNSLINDQTLSVFDVFSDNCHFDQVKSMFEFDGSMATLLLPNLSVTKSKILQNKLCEVSVNYKANQLIHDKNNALLSSDTIPIISSSSPCSQRQSTTTTTITQQQSNKYTMSKSTSALSFCTQSSTSMTSSSADEISSNSNDVSELTTIHHPTESMRQLSDHYKYNRSTSDDSLNLSSRRRRKRTIFSAADIEHLKDAFIQNPKPSRNYFNTFFFSDYYNNIKELFFVSEQDIAVLSDQLGHDSYVIRVWFYNKRQATKKRNE</sequence>
<dbReference type="InterPro" id="IPR009057">
    <property type="entry name" value="Homeodomain-like_sf"/>
</dbReference>
<dbReference type="EMBL" id="CAJOBP010003006">
    <property type="protein sequence ID" value="CAF4385514.1"/>
    <property type="molecule type" value="Genomic_DNA"/>
</dbReference>
<evidence type="ECO:0000256" key="3">
    <source>
        <dbReference type="ARBA" id="ARBA00023242"/>
    </source>
</evidence>
<evidence type="ECO:0000259" key="6">
    <source>
        <dbReference type="PROSITE" id="PS50071"/>
    </source>
</evidence>
<evidence type="ECO:0000313" key="11">
    <source>
        <dbReference type="Proteomes" id="UP000663873"/>
    </source>
</evidence>
<dbReference type="EMBL" id="CAJOBO010000109">
    <property type="protein sequence ID" value="CAF4131759.1"/>
    <property type="molecule type" value="Genomic_DNA"/>
</dbReference>
<dbReference type="Gene3D" id="1.10.10.60">
    <property type="entry name" value="Homeodomain-like"/>
    <property type="match status" value="2"/>
</dbReference>
<proteinExistence type="predicted"/>
<keyword evidence="1 4" id="KW-0238">DNA-binding</keyword>
<evidence type="ECO:0000256" key="1">
    <source>
        <dbReference type="ARBA" id="ARBA00023125"/>
    </source>
</evidence>
<dbReference type="InterPro" id="IPR001356">
    <property type="entry name" value="HD"/>
</dbReference>
<reference evidence="7" key="1">
    <citation type="submission" date="2021-02" db="EMBL/GenBank/DDBJ databases">
        <authorList>
            <person name="Nowell W R."/>
        </authorList>
    </citation>
    <scope>NUCLEOTIDE SEQUENCE</scope>
</reference>
<gene>
    <name evidence="7" type="ORF">HFQ381_LOCUS3119</name>
    <name evidence="9" type="ORF">QYT958_LOCUS10437</name>
    <name evidence="8" type="ORF">UJA718_LOCUS18054</name>
</gene>
<comment type="subcellular location">
    <subcellularLocation>
        <location evidence="4">Nucleus</location>
    </subcellularLocation>
</comment>
<dbReference type="InterPro" id="IPR050255">
    <property type="entry name" value="POU_domain_TF"/>
</dbReference>
<feature type="domain" description="Homeobox" evidence="6">
    <location>
        <begin position="251"/>
        <end position="334"/>
    </location>
</feature>
<dbReference type="PANTHER" id="PTHR11636">
    <property type="entry name" value="POU DOMAIN"/>
    <property type="match status" value="1"/>
</dbReference>
<organism evidence="7 10">
    <name type="scientific">Rotaria socialis</name>
    <dbReference type="NCBI Taxonomy" id="392032"/>
    <lineage>
        <taxon>Eukaryota</taxon>
        <taxon>Metazoa</taxon>
        <taxon>Spiralia</taxon>
        <taxon>Gnathifera</taxon>
        <taxon>Rotifera</taxon>
        <taxon>Eurotatoria</taxon>
        <taxon>Bdelloidea</taxon>
        <taxon>Philodinida</taxon>
        <taxon>Philodinidae</taxon>
        <taxon>Rotaria</taxon>
    </lineage>
</organism>
<dbReference type="Proteomes" id="UP000663848">
    <property type="component" value="Unassembled WGS sequence"/>
</dbReference>
<feature type="region of interest" description="Disordered" evidence="5">
    <location>
        <begin position="159"/>
        <end position="181"/>
    </location>
</feature>
<dbReference type="AlphaFoldDB" id="A0A819WWX4"/>
<protein>
    <recommendedName>
        <fullName evidence="6">Homeobox domain-containing protein</fullName>
    </recommendedName>
</protein>
<comment type="caution">
    <text evidence="7">The sequence shown here is derived from an EMBL/GenBank/DDBJ whole genome shotgun (WGS) entry which is preliminary data.</text>
</comment>
<dbReference type="Proteomes" id="UP000663851">
    <property type="component" value="Unassembled WGS sequence"/>
</dbReference>
<evidence type="ECO:0000313" key="7">
    <source>
        <dbReference type="EMBL" id="CAF4131759.1"/>
    </source>
</evidence>
<name>A0A819WWX4_9BILA</name>
<evidence type="ECO:0000256" key="2">
    <source>
        <dbReference type="ARBA" id="ARBA00023155"/>
    </source>
</evidence>
<keyword evidence="3 4" id="KW-0539">Nucleus</keyword>
<evidence type="ECO:0000256" key="4">
    <source>
        <dbReference type="PROSITE-ProRule" id="PRU00108"/>
    </source>
</evidence>
<accession>A0A819WWX4</accession>
<feature type="region of interest" description="Disordered" evidence="5">
    <location>
        <begin position="204"/>
        <end position="225"/>
    </location>
</feature>
<dbReference type="GO" id="GO:0000981">
    <property type="term" value="F:DNA-binding transcription factor activity, RNA polymerase II-specific"/>
    <property type="evidence" value="ECO:0007669"/>
    <property type="project" value="TreeGrafter"/>
</dbReference>
<evidence type="ECO:0000313" key="9">
    <source>
        <dbReference type="EMBL" id="CAF4583721.1"/>
    </source>
</evidence>
<feature type="DNA-binding region" description="Homeobox" evidence="4">
    <location>
        <begin position="253"/>
        <end position="335"/>
    </location>
</feature>
<dbReference type="EMBL" id="CAJOBR010001158">
    <property type="protein sequence ID" value="CAF4583721.1"/>
    <property type="molecule type" value="Genomic_DNA"/>
</dbReference>
<evidence type="ECO:0000313" key="10">
    <source>
        <dbReference type="Proteomes" id="UP000663851"/>
    </source>
</evidence>
<dbReference type="SMART" id="SM00389">
    <property type="entry name" value="HOX"/>
    <property type="match status" value="1"/>
</dbReference>
<dbReference type="CDD" id="cd00086">
    <property type="entry name" value="homeodomain"/>
    <property type="match status" value="1"/>
</dbReference>
<keyword evidence="11" id="KW-1185">Reference proteome</keyword>
<evidence type="ECO:0000256" key="5">
    <source>
        <dbReference type="SAM" id="MobiDB-lite"/>
    </source>
</evidence>